<comment type="caution">
    <text evidence="1">The sequence shown here is derived from an EMBL/GenBank/DDBJ whole genome shotgun (WGS) entry which is preliminary data.</text>
</comment>
<evidence type="ECO:0000313" key="2">
    <source>
        <dbReference type="Proteomes" id="UP000177501"/>
    </source>
</evidence>
<reference evidence="1 2" key="1">
    <citation type="journal article" date="2016" name="Nat. Commun.">
        <title>Thousands of microbial genomes shed light on interconnected biogeochemical processes in an aquifer system.</title>
        <authorList>
            <person name="Anantharaman K."/>
            <person name="Brown C.T."/>
            <person name="Hug L.A."/>
            <person name="Sharon I."/>
            <person name="Castelle C.J."/>
            <person name="Probst A.J."/>
            <person name="Thomas B.C."/>
            <person name="Singh A."/>
            <person name="Wilkins M.J."/>
            <person name="Karaoz U."/>
            <person name="Brodie E.L."/>
            <person name="Williams K.H."/>
            <person name="Hubbard S.S."/>
            <person name="Banfield J.F."/>
        </authorList>
    </citation>
    <scope>NUCLEOTIDE SEQUENCE [LARGE SCALE GENOMIC DNA]</scope>
</reference>
<dbReference type="EMBL" id="MGHA01000059">
    <property type="protein sequence ID" value="OGM57469.1"/>
    <property type="molecule type" value="Genomic_DNA"/>
</dbReference>
<gene>
    <name evidence="1" type="ORF">A2955_04585</name>
</gene>
<name>A0A1F8B153_9BACT</name>
<dbReference type="Proteomes" id="UP000177501">
    <property type="component" value="Unassembled WGS sequence"/>
</dbReference>
<organism evidence="1 2">
    <name type="scientific">Candidatus Woesebacteria bacterium RIFCSPLOWO2_01_FULL_37_19</name>
    <dbReference type="NCBI Taxonomy" id="1802514"/>
    <lineage>
        <taxon>Bacteria</taxon>
        <taxon>Candidatus Woeseibacteriota</taxon>
    </lineage>
</organism>
<dbReference type="AlphaFoldDB" id="A0A1F8B153"/>
<protein>
    <submittedName>
        <fullName evidence="1">Uncharacterized protein</fullName>
    </submittedName>
</protein>
<dbReference type="STRING" id="1802514.A2955_04585"/>
<evidence type="ECO:0000313" key="1">
    <source>
        <dbReference type="EMBL" id="OGM57469.1"/>
    </source>
</evidence>
<sequence length="127" mass="14709">MSSKVELLYHHGDLVGYIHHLMKRPDLNSNLGQKYEKGDSLTLERATEEYLKMVDKDAFYHTNDSQVRESYKTGIKNAVLAAEGRVIYVSDYTLKDDPICQGCYWYDKEDADPRRCVRAASKRINSR</sequence>
<proteinExistence type="predicted"/>
<accession>A0A1F8B153</accession>